<protein>
    <submittedName>
        <fullName evidence="1">Uncharacterized protein</fullName>
    </submittedName>
</protein>
<dbReference type="EMBL" id="CP014691">
    <property type="protein sequence ID" value="AQS88242.1"/>
    <property type="molecule type" value="Genomic_DNA"/>
</dbReference>
<organism evidence="1 2">
    <name type="scientific">Neoasaia chiangmaiensis</name>
    <dbReference type="NCBI Taxonomy" id="320497"/>
    <lineage>
        <taxon>Bacteria</taxon>
        <taxon>Pseudomonadati</taxon>
        <taxon>Pseudomonadota</taxon>
        <taxon>Alphaproteobacteria</taxon>
        <taxon>Acetobacterales</taxon>
        <taxon>Acetobacteraceae</taxon>
        <taxon>Neoasaia</taxon>
    </lineage>
</organism>
<name>A0A1U9KR88_9PROT</name>
<accession>A0A1U9KR88</accession>
<sequence>MPSGAAPQSVFRTPPQIVAKAESLIAQSILLPWNALMFADWLDELADMAVCAGFSQADVAETRALADRVRSRAPCRQIASPILVVDNVAQRSASGDALS</sequence>
<dbReference type="KEGG" id="nch:A0U93_10165"/>
<keyword evidence="2" id="KW-1185">Reference proteome</keyword>
<dbReference type="RefSeq" id="WP_077807261.1">
    <property type="nucleotide sequence ID" value="NZ_BJXS01000003.1"/>
</dbReference>
<proteinExistence type="predicted"/>
<evidence type="ECO:0000313" key="1">
    <source>
        <dbReference type="EMBL" id="AQS88242.1"/>
    </source>
</evidence>
<reference evidence="1 2" key="1">
    <citation type="submission" date="2016-03" db="EMBL/GenBank/DDBJ databases">
        <title>Acetic acid bacteria sequencing.</title>
        <authorList>
            <person name="Brandt J."/>
            <person name="Jakob F."/>
            <person name="Vogel R.F."/>
        </authorList>
    </citation>
    <scope>NUCLEOTIDE SEQUENCE [LARGE SCALE GENOMIC DNA]</scope>
    <source>
        <strain evidence="1 2">NBRC 101099</strain>
    </source>
</reference>
<gene>
    <name evidence="1" type="ORF">A0U93_10165</name>
</gene>
<evidence type="ECO:0000313" key="2">
    <source>
        <dbReference type="Proteomes" id="UP000188604"/>
    </source>
</evidence>
<dbReference type="Proteomes" id="UP000188604">
    <property type="component" value="Chromosome"/>
</dbReference>
<dbReference type="AlphaFoldDB" id="A0A1U9KR88"/>
<dbReference type="STRING" id="320497.A0U93_10165"/>